<evidence type="ECO:0000313" key="4">
    <source>
        <dbReference type="Proteomes" id="UP001276854"/>
    </source>
</evidence>
<proteinExistence type="predicted"/>
<keyword evidence="1" id="KW-0677">Repeat</keyword>
<dbReference type="InterPro" id="IPR018337">
    <property type="entry name" value="Cell_wall/Cho-bd_repeat"/>
</dbReference>
<dbReference type="Gene3D" id="2.10.270.10">
    <property type="entry name" value="Cholin Binding"/>
    <property type="match status" value="2"/>
</dbReference>
<dbReference type="Pfam" id="PF01473">
    <property type="entry name" value="Choline_bind_1"/>
    <property type="match status" value="2"/>
</dbReference>
<evidence type="ECO:0000256" key="2">
    <source>
        <dbReference type="PROSITE-ProRule" id="PRU00591"/>
    </source>
</evidence>
<protein>
    <recommendedName>
        <fullName evidence="5">Peptidase C39-like domain-containing protein</fullName>
    </recommendedName>
</protein>
<dbReference type="Proteomes" id="UP001276854">
    <property type="component" value="Unassembled WGS sequence"/>
</dbReference>
<feature type="repeat" description="Cell wall-binding" evidence="2">
    <location>
        <begin position="253"/>
        <end position="272"/>
    </location>
</feature>
<organism evidence="3 4">
    <name type="scientific">Clostridium boliviensis</name>
    <dbReference type="NCBI Taxonomy" id="318465"/>
    <lineage>
        <taxon>Bacteria</taxon>
        <taxon>Bacillati</taxon>
        <taxon>Bacillota</taxon>
        <taxon>Clostridia</taxon>
        <taxon>Eubacteriales</taxon>
        <taxon>Clostridiaceae</taxon>
        <taxon>Clostridium</taxon>
    </lineage>
</organism>
<dbReference type="EMBL" id="JAWONS010000096">
    <property type="protein sequence ID" value="MDW2796686.1"/>
    <property type="molecule type" value="Genomic_DNA"/>
</dbReference>
<reference evidence="3 4" key="1">
    <citation type="submission" date="2023-10" db="EMBL/GenBank/DDBJ databases">
        <title>A novel Glycoside Hydrolase 43-Like Enzyme from Clostrdium boliviensis is an Endo-xylanase, and a Candidate for Xylooligosaccharides Production from Different Xylan Substrates.</title>
        <authorList>
            <person name="Alvarez M.T."/>
            <person name="Rocabado-Villegas L.R."/>
            <person name="Salas-Veizaga D.M."/>
            <person name="Linares-Pasten J.A."/>
            <person name="Gudmundsdottir E.E."/>
            <person name="Hreggvidsson G.O."/>
            <person name="Adlercreutz P."/>
            <person name="Nordberg Karlsson E."/>
        </authorList>
    </citation>
    <scope>NUCLEOTIDE SEQUENCE [LARGE SCALE GENOMIC DNA]</scope>
    <source>
        <strain evidence="3 4">E-1</strain>
    </source>
</reference>
<dbReference type="RefSeq" id="WP_318062946.1">
    <property type="nucleotide sequence ID" value="NZ_JAWONS010000096.1"/>
</dbReference>
<dbReference type="Pfam" id="PF19127">
    <property type="entry name" value="Choline_bind_3"/>
    <property type="match status" value="2"/>
</dbReference>
<dbReference type="SUPFAM" id="SSF69360">
    <property type="entry name" value="Cell wall binding repeat"/>
    <property type="match status" value="1"/>
</dbReference>
<sequence length="552" mass="63063">MGKNQSSFHLGNEFNGYGRMTYLKASQCGINTPLSQENVQLSQDFSKYSLMMLGSMPVILDPASINPVLNSIIGSMASVNQAIITKDAAGNYVVQFNVASKNFTDGAYPYYSEVINNAVPVEMGIQKQWVPYGTPEGARWKYYKNGHYVKKDWVFIDKDKAWYYLESDEYMVTGWKEIKKQWYYFVSNMEGGHETDGHMALGWKKIKGLWYYFNEEESAGNMVTGWREIDGKWYYFKNKAEATNGNDYGYMHSDKWLKYKGKWYYFNPNGEMATSKLVNWKGKKYFLKQNGAMAANETIIDPATKKTYKVDENGVCREIKKGVIKITLSDSKRFVEITDGSTKYYGGNQSWFKWDNDKKKSDVAKNGGCGTVASANIMAYLASHNSNYEGLYTFSDYTRANFQLHMKEMYKYVTPRHIGKQPLGVWPVSLLEEGVEEFASDKGIELHAVKKYDSFTRENIIDYIKEGLEKDSPIAMLIGEGGSSNVTITNPDGSVSSGNSFKLHWVTITELEIDETEEKAKVKVSSWGGWGEVNLDEYIQNEWLYQGLLYFE</sequence>
<name>A0ABU4GGE0_9CLOT</name>
<comment type="caution">
    <text evidence="3">The sequence shown here is derived from an EMBL/GenBank/DDBJ whole genome shotgun (WGS) entry which is preliminary data.</text>
</comment>
<evidence type="ECO:0000313" key="3">
    <source>
        <dbReference type="EMBL" id="MDW2796686.1"/>
    </source>
</evidence>
<gene>
    <name evidence="3" type="ORF">RZO55_03720</name>
</gene>
<dbReference type="PROSITE" id="PS51170">
    <property type="entry name" value="CW"/>
    <property type="match status" value="2"/>
</dbReference>
<keyword evidence="4" id="KW-1185">Reference proteome</keyword>
<feature type="repeat" description="Cell wall-binding" evidence="2">
    <location>
        <begin position="223"/>
        <end position="242"/>
    </location>
</feature>
<evidence type="ECO:0000256" key="1">
    <source>
        <dbReference type="ARBA" id="ARBA00022737"/>
    </source>
</evidence>
<dbReference type="Gene3D" id="2.10.270.20">
    <property type="match status" value="1"/>
</dbReference>
<evidence type="ECO:0008006" key="5">
    <source>
        <dbReference type="Google" id="ProtNLM"/>
    </source>
</evidence>
<accession>A0ABU4GGE0</accession>